<keyword evidence="2" id="KW-1185">Reference proteome</keyword>
<organism evidence="1 2">
    <name type="scientific">Brassica cretica</name>
    <name type="common">Mustard</name>
    <dbReference type="NCBI Taxonomy" id="69181"/>
    <lineage>
        <taxon>Eukaryota</taxon>
        <taxon>Viridiplantae</taxon>
        <taxon>Streptophyta</taxon>
        <taxon>Embryophyta</taxon>
        <taxon>Tracheophyta</taxon>
        <taxon>Spermatophyta</taxon>
        <taxon>Magnoliopsida</taxon>
        <taxon>eudicotyledons</taxon>
        <taxon>Gunneridae</taxon>
        <taxon>Pentapetalae</taxon>
        <taxon>rosids</taxon>
        <taxon>malvids</taxon>
        <taxon>Brassicales</taxon>
        <taxon>Brassicaceae</taxon>
        <taxon>Brassiceae</taxon>
        <taxon>Brassica</taxon>
    </lineage>
</organism>
<evidence type="ECO:0000313" key="2">
    <source>
        <dbReference type="Proteomes" id="UP000266723"/>
    </source>
</evidence>
<name>A0ABQ7F2S7_BRACR</name>
<sequence>MTRETLRLVHLPLDIIEDEILSRVPARSLRPLRIYALLARDGTVYSKIKTLFDDFNNEIHDNVVDPQTLLSLNDFNIPEQVRIYKIFLCHGLLLCTTVDLKTGGLEPLCWSNQVDPIQ</sequence>
<accession>A0ABQ7F2S7</accession>
<evidence type="ECO:0000313" key="1">
    <source>
        <dbReference type="EMBL" id="KAF3610281.1"/>
    </source>
</evidence>
<dbReference type="EMBL" id="QGKV02000297">
    <property type="protein sequence ID" value="KAF3610281.1"/>
    <property type="molecule type" value="Genomic_DNA"/>
</dbReference>
<proteinExistence type="predicted"/>
<dbReference type="Proteomes" id="UP000266723">
    <property type="component" value="Unassembled WGS sequence"/>
</dbReference>
<comment type="caution">
    <text evidence="1">The sequence shown here is derived from an EMBL/GenBank/DDBJ whole genome shotgun (WGS) entry which is preliminary data.</text>
</comment>
<evidence type="ECO:0008006" key="3">
    <source>
        <dbReference type="Google" id="ProtNLM"/>
    </source>
</evidence>
<gene>
    <name evidence="1" type="ORF">DY000_02050262</name>
</gene>
<reference evidence="1 2" key="1">
    <citation type="journal article" date="2020" name="BMC Genomics">
        <title>Intraspecific diversification of the crop wild relative Brassica cretica Lam. using demographic model selection.</title>
        <authorList>
            <person name="Kioukis A."/>
            <person name="Michalopoulou V.A."/>
            <person name="Briers L."/>
            <person name="Pirintsos S."/>
            <person name="Studholme D.J."/>
            <person name="Pavlidis P."/>
            <person name="Sarris P.F."/>
        </authorList>
    </citation>
    <scope>NUCLEOTIDE SEQUENCE [LARGE SCALE GENOMIC DNA]</scope>
    <source>
        <strain evidence="2">cv. PFS-1207/04</strain>
    </source>
</reference>
<protein>
    <recommendedName>
        <fullName evidence="3">F-box domain-containing protein</fullName>
    </recommendedName>
</protein>